<protein>
    <submittedName>
        <fullName evidence="2">Uncharacterized protein</fullName>
    </submittedName>
</protein>
<organism evidence="1 2">
    <name type="scientific">Rhabditophanes sp. KR3021</name>
    <dbReference type="NCBI Taxonomy" id="114890"/>
    <lineage>
        <taxon>Eukaryota</taxon>
        <taxon>Metazoa</taxon>
        <taxon>Ecdysozoa</taxon>
        <taxon>Nematoda</taxon>
        <taxon>Chromadorea</taxon>
        <taxon>Rhabditida</taxon>
        <taxon>Tylenchina</taxon>
        <taxon>Panagrolaimomorpha</taxon>
        <taxon>Strongyloidoidea</taxon>
        <taxon>Alloionematidae</taxon>
        <taxon>Rhabditophanes</taxon>
    </lineage>
</organism>
<dbReference type="WBParaSite" id="RSKR_0000365400.1">
    <property type="protein sequence ID" value="RSKR_0000365400.1"/>
    <property type="gene ID" value="RSKR_0000365400"/>
</dbReference>
<name>A0AC35TS63_9BILA</name>
<reference evidence="2" key="1">
    <citation type="submission" date="2016-11" db="UniProtKB">
        <authorList>
            <consortium name="WormBaseParasite"/>
        </authorList>
    </citation>
    <scope>IDENTIFICATION</scope>
    <source>
        <strain evidence="2">KR3021</strain>
    </source>
</reference>
<dbReference type="Proteomes" id="UP000095286">
    <property type="component" value="Unplaced"/>
</dbReference>
<proteinExistence type="predicted"/>
<evidence type="ECO:0000313" key="1">
    <source>
        <dbReference type="Proteomes" id="UP000095286"/>
    </source>
</evidence>
<evidence type="ECO:0000313" key="2">
    <source>
        <dbReference type="WBParaSite" id="RSKR_0000365400.1"/>
    </source>
</evidence>
<sequence>MQNDDYGQALDQGRSRSRNTRAELSLWDYNGYTRSNNNIDQDGFKIPVIKNRITLPLRGQNGDAITLPQYLKHNEDYRGGRDANIVRSRVVTKTSRPIDERFAVDEEPVTSANVRYNKRCFLDHENELSVTGDEDCEPLNGLFAKRRKKLNQIIEESEKPKGKNQWTGSKLSKIAARLFESIPPLNLSNDSGTTFSAGLAEIGKQIFGRRNRSESDKTITFGSSEISNKVYRPSVTLHNMTTGDTKVY</sequence>
<accession>A0AC35TS63</accession>